<dbReference type="SUPFAM" id="SSF82689">
    <property type="entry name" value="Mechanosensitive channel protein MscS (YggB), C-terminal domain"/>
    <property type="match status" value="1"/>
</dbReference>
<dbReference type="PANTHER" id="PTHR47151:SF2">
    <property type="entry name" value="AMINO ACID BINDING PROTEIN"/>
    <property type="match status" value="1"/>
</dbReference>
<evidence type="ECO:0000259" key="12">
    <source>
        <dbReference type="Pfam" id="PF00924"/>
    </source>
</evidence>
<sequence>MLFGDGPLTKRDMFLVILGVIVLVGTLLSLAVRFTVLEADQDNPYRIAVVGPMSGPAAETGLAMRRGASLAVRQLNRAEGVAGRGIALAAFDDRNDPDLARQRAEEIVADDSIVAVIGHWAPQASAAAAPVYAAAGLPMILPASAPAGLAAELDNVFATVFDKTAQTRFMANYVRNVVGEKTASIIHADSAEGRDLAQTFDKTYQRFGTRVLNMWSYAPSDPILTDRALAIAAEIQEKKILGHVFVQGDPDDTATLLVALRRSGVRNPVVGLADMATTAFARAVALSMPKVDQAPGVTDGVLAATPLLFDTATEVAQAFQTDFIEAHDYSPDWLSAFTFDDFNLVAAMLRRQIARGGLTSEADGAAARSALMRALGGLTRPEDGVKSVGGNRYFGDAGQNTTPVQVGLYNGISLISAMTQLQPILEQGVTGYLDLLKEGKVLYVNDRFMYKTNVVYTGIQLLNVSQMDLDTGLAELEFIIWFRYRGDFAPQDLVFINAVEPVALEEPIRESLDGDIRYAAYRVKGSFKTNFSDVSRPYGSVVIGLAFHHRLLSQNNLMYVSDVLGMGLAGSSTLLEVLQRDSSADTQTGDSLNLTGFAALAQALDPSGSADGLLEGLVGRRVFAPLAQWRPDRAWISQELADVSSEGDPSYVGYGKPEPEFTRIDFGAILVPDEIEVGALVPKNWLFYIAIFSFVASVFAAAMDRRDRGQFWRVQTLCIRIVAWPLLLFSVGSLALEHAYNNWSAAEIDILLMVYLSLWWLVPARLAASAMERFIWVPLEIRSQRKIPNVVRLFAAACIYLFAIFGIVGFVFDQQLTSLLATSGLLTLVIGLAVQANIANVFSGIVLNIERPFKVGDMVQVEDFTGIVTDITWRTTRVCGLDGVQLSVPNGKMSEGEIINLSASGATRDEREVFVPASYDPVQAFEAIRAAEARIREALAATGQQDDVDRFMVHNDGVKVLEFGAFHRFRVTWWMELAKTDYHFIRHSVHQEIWRSLHEQGIEMAFPEHPGADNPPPGRLPPGKPPSAELPSGELPGRPGGMQAYPAE</sequence>
<feature type="compositionally biased region" description="Pro residues" evidence="10">
    <location>
        <begin position="1013"/>
        <end position="1025"/>
    </location>
</feature>
<dbReference type="Pfam" id="PF00924">
    <property type="entry name" value="MS_channel_2nd"/>
    <property type="match status" value="1"/>
</dbReference>
<dbReference type="SUPFAM" id="SSF53822">
    <property type="entry name" value="Periplasmic binding protein-like I"/>
    <property type="match status" value="1"/>
</dbReference>
<dbReference type="InterPro" id="IPR011066">
    <property type="entry name" value="MscS_channel_C_sf"/>
</dbReference>
<evidence type="ECO:0000256" key="11">
    <source>
        <dbReference type="SAM" id="Phobius"/>
    </source>
</evidence>
<feature type="transmembrane region" description="Helical" evidence="11">
    <location>
        <begin position="748"/>
        <end position="768"/>
    </location>
</feature>
<comment type="subcellular location">
    <subcellularLocation>
        <location evidence="1">Cell membrane</location>
        <topology evidence="1">Multi-pass membrane protein</topology>
    </subcellularLocation>
</comment>
<feature type="region of interest" description="Disordered" evidence="10">
    <location>
        <begin position="1006"/>
        <end position="1048"/>
    </location>
</feature>
<feature type="domain" description="Leucine-binding protein" evidence="13">
    <location>
        <begin position="44"/>
        <end position="406"/>
    </location>
</feature>
<feature type="transmembrane region" description="Helical" evidence="11">
    <location>
        <begin position="789"/>
        <end position="812"/>
    </location>
</feature>
<reference evidence="15" key="1">
    <citation type="journal article" date="2019" name="Int. J. Syst. Evol. Microbiol.">
        <title>The Global Catalogue of Microorganisms (GCM) 10K type strain sequencing project: providing services to taxonomists for standard genome sequencing and annotation.</title>
        <authorList>
            <consortium name="The Broad Institute Genomics Platform"/>
            <consortium name="The Broad Institute Genome Sequencing Center for Infectious Disease"/>
            <person name="Wu L."/>
            <person name="Ma J."/>
        </authorList>
    </citation>
    <scope>NUCLEOTIDE SEQUENCE [LARGE SCALE GENOMIC DNA]</scope>
    <source>
        <strain evidence="15">KCTC 42964</strain>
    </source>
</reference>
<evidence type="ECO:0000256" key="1">
    <source>
        <dbReference type="ARBA" id="ARBA00004651"/>
    </source>
</evidence>
<evidence type="ECO:0000256" key="5">
    <source>
        <dbReference type="ARBA" id="ARBA00022692"/>
    </source>
</evidence>
<protein>
    <submittedName>
        <fullName evidence="14">ABC transporter substrate-binding protein</fullName>
    </submittedName>
</protein>
<evidence type="ECO:0000256" key="8">
    <source>
        <dbReference type="ARBA" id="ARBA00022989"/>
    </source>
</evidence>
<dbReference type="InterPro" id="IPR023408">
    <property type="entry name" value="MscS_beta-dom_sf"/>
</dbReference>
<dbReference type="Gene3D" id="1.10.287.1260">
    <property type="match status" value="1"/>
</dbReference>
<dbReference type="EMBL" id="JBHRTR010000036">
    <property type="protein sequence ID" value="MFC3230171.1"/>
    <property type="molecule type" value="Genomic_DNA"/>
</dbReference>
<dbReference type="RefSeq" id="WP_379905084.1">
    <property type="nucleotide sequence ID" value="NZ_JBHRTR010000036.1"/>
</dbReference>
<dbReference type="InterPro" id="IPR006686">
    <property type="entry name" value="MscS_channel_CS"/>
</dbReference>
<keyword evidence="9 11" id="KW-0472">Membrane</keyword>
<feature type="transmembrane region" description="Helical" evidence="11">
    <location>
        <begin position="824"/>
        <end position="849"/>
    </location>
</feature>
<evidence type="ECO:0000256" key="6">
    <source>
        <dbReference type="ARBA" id="ARBA00022729"/>
    </source>
</evidence>
<organism evidence="14 15">
    <name type="scientific">Marinibaculum pumilum</name>
    <dbReference type="NCBI Taxonomy" id="1766165"/>
    <lineage>
        <taxon>Bacteria</taxon>
        <taxon>Pseudomonadati</taxon>
        <taxon>Pseudomonadota</taxon>
        <taxon>Alphaproteobacteria</taxon>
        <taxon>Rhodospirillales</taxon>
        <taxon>Rhodospirillaceae</taxon>
        <taxon>Marinibaculum</taxon>
    </lineage>
</organism>
<dbReference type="Gene3D" id="3.40.50.2300">
    <property type="match status" value="2"/>
</dbReference>
<accession>A0ABV7L683</accession>
<feature type="domain" description="Mechanosensitive ion channel MscS" evidence="12">
    <location>
        <begin position="838"/>
        <end position="902"/>
    </location>
</feature>
<dbReference type="InterPro" id="IPR000709">
    <property type="entry name" value="Leu_Ile_Val-bd"/>
</dbReference>
<gene>
    <name evidence="14" type="ORF">ACFOGJ_23175</name>
</gene>
<evidence type="ECO:0000256" key="7">
    <source>
        <dbReference type="ARBA" id="ARBA00022970"/>
    </source>
</evidence>
<dbReference type="PRINTS" id="PR00337">
    <property type="entry name" value="LEUILEVALBP"/>
</dbReference>
<evidence type="ECO:0000256" key="10">
    <source>
        <dbReference type="SAM" id="MobiDB-lite"/>
    </source>
</evidence>
<dbReference type="PANTHER" id="PTHR47151">
    <property type="entry name" value="LEU/ILE/VAL-BINDING ABC TRANSPORTER SUBUNIT"/>
    <property type="match status" value="1"/>
</dbReference>
<keyword evidence="15" id="KW-1185">Reference proteome</keyword>
<keyword evidence="4" id="KW-1003">Cell membrane</keyword>
<dbReference type="PROSITE" id="PS01246">
    <property type="entry name" value="UPF0003"/>
    <property type="match status" value="1"/>
</dbReference>
<evidence type="ECO:0000313" key="15">
    <source>
        <dbReference type="Proteomes" id="UP001595528"/>
    </source>
</evidence>
<keyword evidence="3" id="KW-0813">Transport</keyword>
<evidence type="ECO:0000256" key="3">
    <source>
        <dbReference type="ARBA" id="ARBA00022448"/>
    </source>
</evidence>
<dbReference type="InterPro" id="IPR010920">
    <property type="entry name" value="LSM_dom_sf"/>
</dbReference>
<comment type="caution">
    <text evidence="14">The sequence shown here is derived from an EMBL/GenBank/DDBJ whole genome shotgun (WGS) entry which is preliminary data.</text>
</comment>
<keyword evidence="5 11" id="KW-0812">Transmembrane</keyword>
<feature type="transmembrane region" description="Helical" evidence="11">
    <location>
        <begin position="12"/>
        <end position="36"/>
    </location>
</feature>
<name>A0ABV7L683_9PROT</name>
<dbReference type="Gene3D" id="2.30.30.60">
    <property type="match status" value="1"/>
</dbReference>
<dbReference type="SUPFAM" id="SSF50182">
    <property type="entry name" value="Sm-like ribonucleoproteins"/>
    <property type="match status" value="1"/>
</dbReference>
<evidence type="ECO:0000256" key="4">
    <source>
        <dbReference type="ARBA" id="ARBA00022475"/>
    </source>
</evidence>
<dbReference type="InterPro" id="IPR028082">
    <property type="entry name" value="Peripla_BP_I"/>
</dbReference>
<comment type="similarity">
    <text evidence="2">Belongs to the leucine-binding protein family.</text>
</comment>
<dbReference type="InterPro" id="IPR028081">
    <property type="entry name" value="Leu-bd"/>
</dbReference>
<keyword evidence="7" id="KW-0029">Amino-acid transport</keyword>
<evidence type="ECO:0000313" key="14">
    <source>
        <dbReference type="EMBL" id="MFC3230171.1"/>
    </source>
</evidence>
<evidence type="ECO:0000256" key="2">
    <source>
        <dbReference type="ARBA" id="ARBA00010062"/>
    </source>
</evidence>
<feature type="transmembrane region" description="Helical" evidence="11">
    <location>
        <begin position="717"/>
        <end position="736"/>
    </location>
</feature>
<dbReference type="Pfam" id="PF13458">
    <property type="entry name" value="Peripla_BP_6"/>
    <property type="match status" value="1"/>
</dbReference>
<feature type="transmembrane region" description="Helical" evidence="11">
    <location>
        <begin position="685"/>
        <end position="705"/>
    </location>
</feature>
<evidence type="ECO:0000259" key="13">
    <source>
        <dbReference type="Pfam" id="PF13458"/>
    </source>
</evidence>
<proteinExistence type="inferred from homology"/>
<evidence type="ECO:0000256" key="9">
    <source>
        <dbReference type="ARBA" id="ARBA00023136"/>
    </source>
</evidence>
<keyword evidence="8 11" id="KW-1133">Transmembrane helix</keyword>
<dbReference type="InterPro" id="IPR006685">
    <property type="entry name" value="MscS_channel_2nd"/>
</dbReference>
<keyword evidence="6" id="KW-0732">Signal</keyword>
<dbReference type="Proteomes" id="UP001595528">
    <property type="component" value="Unassembled WGS sequence"/>
</dbReference>